<evidence type="ECO:0000313" key="3">
    <source>
        <dbReference type="EMBL" id="BBZ74922.1"/>
    </source>
</evidence>
<dbReference type="AlphaFoldDB" id="A0A6N4W4D6"/>
<keyword evidence="1" id="KW-0472">Membrane</keyword>
<dbReference type="GO" id="GO:0004175">
    <property type="term" value="F:endopeptidase activity"/>
    <property type="evidence" value="ECO:0007669"/>
    <property type="project" value="UniProtKB-ARBA"/>
</dbReference>
<accession>A0A6N4W4D6</accession>
<keyword evidence="3" id="KW-0645">Protease</keyword>
<feature type="domain" description="CAAX prenyl protease 2/Lysostaphin resistance protein A-like" evidence="2">
    <location>
        <begin position="137"/>
        <end position="237"/>
    </location>
</feature>
<feature type="transmembrane region" description="Helical" evidence="1">
    <location>
        <begin position="54"/>
        <end position="75"/>
    </location>
</feature>
<dbReference type="EMBL" id="AP022620">
    <property type="protein sequence ID" value="BBZ74922.1"/>
    <property type="molecule type" value="Genomic_DNA"/>
</dbReference>
<name>A0A6N4W4D6_9MYCO</name>
<keyword evidence="1" id="KW-1133">Transmembrane helix</keyword>
<feature type="transmembrane region" description="Helical" evidence="1">
    <location>
        <begin position="96"/>
        <end position="117"/>
    </location>
</feature>
<dbReference type="InterPro" id="IPR042150">
    <property type="entry name" value="MmRce1-like"/>
</dbReference>
<dbReference type="GO" id="GO:0006508">
    <property type="term" value="P:proteolysis"/>
    <property type="evidence" value="ECO:0007669"/>
    <property type="project" value="UniProtKB-KW"/>
</dbReference>
<keyword evidence="4" id="KW-1185">Reference proteome</keyword>
<proteinExistence type="predicted"/>
<dbReference type="GO" id="GO:0080120">
    <property type="term" value="P:CAAX-box protein maturation"/>
    <property type="evidence" value="ECO:0007669"/>
    <property type="project" value="UniProtKB-ARBA"/>
</dbReference>
<dbReference type="Pfam" id="PF02517">
    <property type="entry name" value="Rce1-like"/>
    <property type="match status" value="1"/>
</dbReference>
<keyword evidence="1" id="KW-0812">Transmembrane</keyword>
<reference evidence="3 4" key="1">
    <citation type="journal article" date="2019" name="Emerg. Microbes Infect.">
        <title>Comprehensive subspecies identification of 175 nontuberculous mycobacteria species based on 7547 genomic profiles.</title>
        <authorList>
            <person name="Matsumoto Y."/>
            <person name="Kinjo T."/>
            <person name="Motooka D."/>
            <person name="Nabeya D."/>
            <person name="Jung N."/>
            <person name="Uechi K."/>
            <person name="Horii T."/>
            <person name="Iida T."/>
            <person name="Fujita J."/>
            <person name="Nakamura S."/>
        </authorList>
    </citation>
    <scope>NUCLEOTIDE SEQUENCE [LARGE SCALE GENOMIC DNA]</scope>
    <source>
        <strain evidence="3 4">JCM 30275</strain>
    </source>
</reference>
<dbReference type="RefSeq" id="WP_163802521.1">
    <property type="nucleotide sequence ID" value="NZ_AP022620.1"/>
</dbReference>
<sequence length="302" mass="32858">MPERTVPARLAEMLRARPLVWFFVLSYGVTWLLWAPLVFAGVPAFSETTHTPSWYALPGVAIGVTGTAFFMTAVTQGRAGVQRLLRRLTQWRVAPVWFAVAILLVPVGQVLVTAALVSPDALRALTPSALAIYPTSYLAHFVFGPLFEESGWRGFALPRMQHRFGPVRATLLLGLLWSGWHFFLYAPSWFAGGAVNGVVGVGIFVVFTTSISFLFTWLSNNTGASLLLAILLHGSVDGTATYLERLGDKGVISSDVATFSGQFGVLILCLLTAVVLVVATRRQLGYLRYRGGPEQLDIAGTR</sequence>
<dbReference type="InterPro" id="IPR003675">
    <property type="entry name" value="Rce1/LyrA-like_dom"/>
</dbReference>
<feature type="transmembrane region" description="Helical" evidence="1">
    <location>
        <begin position="225"/>
        <end position="243"/>
    </location>
</feature>
<feature type="transmembrane region" description="Helical" evidence="1">
    <location>
        <begin position="129"/>
        <end position="147"/>
    </location>
</feature>
<gene>
    <name evidence="3" type="ORF">MANY_02590</name>
</gene>
<evidence type="ECO:0000259" key="2">
    <source>
        <dbReference type="Pfam" id="PF02517"/>
    </source>
</evidence>
<dbReference type="KEGG" id="many:MANY_02590"/>
<keyword evidence="3" id="KW-0378">Hydrolase</keyword>
<feature type="transmembrane region" description="Helical" evidence="1">
    <location>
        <begin position="167"/>
        <end position="186"/>
    </location>
</feature>
<evidence type="ECO:0000313" key="4">
    <source>
        <dbReference type="Proteomes" id="UP000467249"/>
    </source>
</evidence>
<dbReference type="PANTHER" id="PTHR35797">
    <property type="entry name" value="PROTEASE-RELATED"/>
    <property type="match status" value="1"/>
</dbReference>
<dbReference type="Proteomes" id="UP000467249">
    <property type="component" value="Chromosome"/>
</dbReference>
<dbReference type="PANTHER" id="PTHR35797:SF1">
    <property type="entry name" value="PROTEASE"/>
    <property type="match status" value="1"/>
</dbReference>
<organism evidence="3 4">
    <name type="scientific">Mycolicibacterium anyangense</name>
    <dbReference type="NCBI Taxonomy" id="1431246"/>
    <lineage>
        <taxon>Bacteria</taxon>
        <taxon>Bacillati</taxon>
        <taxon>Actinomycetota</taxon>
        <taxon>Actinomycetes</taxon>
        <taxon>Mycobacteriales</taxon>
        <taxon>Mycobacteriaceae</taxon>
        <taxon>Mycolicibacterium</taxon>
    </lineage>
</organism>
<evidence type="ECO:0000256" key="1">
    <source>
        <dbReference type="SAM" id="Phobius"/>
    </source>
</evidence>
<feature type="transmembrane region" description="Helical" evidence="1">
    <location>
        <begin position="263"/>
        <end position="280"/>
    </location>
</feature>
<feature type="transmembrane region" description="Helical" evidence="1">
    <location>
        <begin position="20"/>
        <end position="42"/>
    </location>
</feature>
<protein>
    <submittedName>
        <fullName evidence="3">CAAX amino protease</fullName>
    </submittedName>
</protein>
<feature type="transmembrane region" description="Helical" evidence="1">
    <location>
        <begin position="198"/>
        <end position="218"/>
    </location>
</feature>